<evidence type="ECO:0000259" key="1">
    <source>
        <dbReference type="Pfam" id="PF07007"/>
    </source>
</evidence>
<dbReference type="EMBL" id="CP002046">
    <property type="protein sequence ID" value="EAP87749.1"/>
    <property type="molecule type" value="Genomic_DNA"/>
</dbReference>
<evidence type="ECO:0000313" key="3">
    <source>
        <dbReference type="Proteomes" id="UP000002297"/>
    </source>
</evidence>
<dbReference type="OrthoDB" id="7340239at2"/>
<dbReference type="eggNOG" id="COG3755">
    <property type="taxonomic scope" value="Bacteria"/>
</dbReference>
<dbReference type="HOGENOM" id="CLU_128596_4_2_10"/>
<organism evidence="2 3">
    <name type="scientific">Croceibacter atlanticus (strain ATCC BAA-628 / JCM 21780 / CIP 108009 / IAM 15332 / KCTC 12090 / HTCC2559)</name>
    <dbReference type="NCBI Taxonomy" id="216432"/>
    <lineage>
        <taxon>Bacteria</taxon>
        <taxon>Pseudomonadati</taxon>
        <taxon>Bacteroidota</taxon>
        <taxon>Flavobacteriia</taxon>
        <taxon>Flavobacteriales</taxon>
        <taxon>Flavobacteriaceae</taxon>
        <taxon>Croceibacter</taxon>
    </lineage>
</organism>
<protein>
    <submittedName>
        <fullName evidence="2">Putative periplasmic protein</fullName>
    </submittedName>
</protein>
<gene>
    <name evidence="2" type="ordered locus">CA2559_03300</name>
</gene>
<keyword evidence="3" id="KW-1185">Reference proteome</keyword>
<name>A3U682_CROAH</name>
<evidence type="ECO:0000313" key="2">
    <source>
        <dbReference type="EMBL" id="EAP87749.1"/>
    </source>
</evidence>
<accession>A3U682</accession>
<proteinExistence type="predicted"/>
<dbReference type="RefSeq" id="WP_013186425.1">
    <property type="nucleotide sequence ID" value="NC_014230.1"/>
</dbReference>
<dbReference type="InterPro" id="IPR009739">
    <property type="entry name" value="LprI-like_N"/>
</dbReference>
<dbReference type="AlphaFoldDB" id="A3U682"/>
<dbReference type="STRING" id="216432.CA2559_03300"/>
<dbReference type="KEGG" id="cat:CA2559_03300"/>
<dbReference type="Pfam" id="PF07007">
    <property type="entry name" value="LprI"/>
    <property type="match status" value="1"/>
</dbReference>
<reference evidence="2 3" key="1">
    <citation type="journal article" date="2010" name="J. Bacteriol.">
        <title>The complete genome sequence of Croceibacter atlanticus HTCC2559T.</title>
        <authorList>
            <person name="Oh H.M."/>
            <person name="Kang I."/>
            <person name="Ferriera S."/>
            <person name="Giovannoni S.J."/>
            <person name="Cho J.C."/>
        </authorList>
    </citation>
    <scope>NUCLEOTIDE SEQUENCE [LARGE SCALE GENOMIC DNA]</scope>
    <source>
        <strain evidence="3">ATCC BAA-628 / HTCC2559 / KCTC 12090</strain>
    </source>
</reference>
<dbReference type="Gene3D" id="1.20.1270.180">
    <property type="match status" value="1"/>
</dbReference>
<feature type="domain" description="Lysozyme inhibitor LprI-like N-terminal" evidence="1">
    <location>
        <begin position="17"/>
        <end position="109"/>
    </location>
</feature>
<dbReference type="GeneID" id="89452451"/>
<sequence>MKHILLVVSICFFSLTYSQNQAELEKVAYSEYLQSDKELKSLFNSILKGHNENPEFSKRLKQSQELWLGFRNFELESRFPNSEVNRSSNNNYGICESMFLTEFTLDRIKYFNTWFNDTTTEPCN</sequence>
<dbReference type="Proteomes" id="UP000002297">
    <property type="component" value="Chromosome"/>
</dbReference>